<name>A0A438IS03_VITVI</name>
<sequence>MGGQSDSGPLKDCFPNASSMDHHPKNKSMENKYTNNVEAPKFVAKDFASIRIQSRESVTSEKSEISFVIPPSPTENPTIQITTHKLNDQNFLHWAQSVKFLTKGQGKMGLHDGSQKALSLNAEPDQIRSQILGKDPIPSLREVYNAIRREES</sequence>
<dbReference type="EMBL" id="QGNW01000087">
    <property type="protein sequence ID" value="RVW99471.1"/>
    <property type="molecule type" value="Genomic_DNA"/>
</dbReference>
<protein>
    <recommendedName>
        <fullName evidence="4">Retrotransposon Copia-like N-terminal domain-containing protein</fullName>
    </recommendedName>
</protein>
<dbReference type="AlphaFoldDB" id="A0A438IS03"/>
<evidence type="ECO:0000256" key="1">
    <source>
        <dbReference type="SAM" id="MobiDB-lite"/>
    </source>
</evidence>
<evidence type="ECO:0008006" key="4">
    <source>
        <dbReference type="Google" id="ProtNLM"/>
    </source>
</evidence>
<reference evidence="2 3" key="1">
    <citation type="journal article" date="2018" name="PLoS Genet.">
        <title>Population sequencing reveals clonal diversity and ancestral inbreeding in the grapevine cultivar Chardonnay.</title>
        <authorList>
            <person name="Roach M.J."/>
            <person name="Johnson D.L."/>
            <person name="Bohlmann J."/>
            <person name="van Vuuren H.J."/>
            <person name="Jones S.J."/>
            <person name="Pretorius I.S."/>
            <person name="Schmidt S.A."/>
            <person name="Borneman A.R."/>
        </authorList>
    </citation>
    <scope>NUCLEOTIDE SEQUENCE [LARGE SCALE GENOMIC DNA]</scope>
    <source>
        <strain evidence="3">cv. Chardonnay</strain>
        <tissue evidence="2">Leaf</tissue>
    </source>
</reference>
<evidence type="ECO:0000313" key="3">
    <source>
        <dbReference type="Proteomes" id="UP000288805"/>
    </source>
</evidence>
<comment type="caution">
    <text evidence="2">The sequence shown here is derived from an EMBL/GenBank/DDBJ whole genome shotgun (WGS) entry which is preliminary data.</text>
</comment>
<gene>
    <name evidence="2" type="ORF">CK203_038436</name>
</gene>
<feature type="compositionally biased region" description="Basic and acidic residues" evidence="1">
    <location>
        <begin position="20"/>
        <end position="30"/>
    </location>
</feature>
<dbReference type="Proteomes" id="UP000288805">
    <property type="component" value="Unassembled WGS sequence"/>
</dbReference>
<organism evidence="2 3">
    <name type="scientific">Vitis vinifera</name>
    <name type="common">Grape</name>
    <dbReference type="NCBI Taxonomy" id="29760"/>
    <lineage>
        <taxon>Eukaryota</taxon>
        <taxon>Viridiplantae</taxon>
        <taxon>Streptophyta</taxon>
        <taxon>Embryophyta</taxon>
        <taxon>Tracheophyta</taxon>
        <taxon>Spermatophyta</taxon>
        <taxon>Magnoliopsida</taxon>
        <taxon>eudicotyledons</taxon>
        <taxon>Gunneridae</taxon>
        <taxon>Pentapetalae</taxon>
        <taxon>rosids</taxon>
        <taxon>Vitales</taxon>
        <taxon>Vitaceae</taxon>
        <taxon>Viteae</taxon>
        <taxon>Vitis</taxon>
    </lineage>
</organism>
<proteinExistence type="predicted"/>
<feature type="region of interest" description="Disordered" evidence="1">
    <location>
        <begin position="1"/>
        <end position="31"/>
    </location>
</feature>
<accession>A0A438IS03</accession>
<evidence type="ECO:0000313" key="2">
    <source>
        <dbReference type="EMBL" id="RVW99471.1"/>
    </source>
</evidence>